<organism evidence="1">
    <name type="scientific">Arion vulgaris</name>
    <dbReference type="NCBI Taxonomy" id="1028688"/>
    <lineage>
        <taxon>Eukaryota</taxon>
        <taxon>Metazoa</taxon>
        <taxon>Spiralia</taxon>
        <taxon>Lophotrochozoa</taxon>
        <taxon>Mollusca</taxon>
        <taxon>Gastropoda</taxon>
        <taxon>Heterobranchia</taxon>
        <taxon>Euthyneura</taxon>
        <taxon>Panpulmonata</taxon>
        <taxon>Eupulmonata</taxon>
        <taxon>Stylommatophora</taxon>
        <taxon>Helicina</taxon>
        <taxon>Arionoidea</taxon>
        <taxon>Arionidae</taxon>
        <taxon>Arion</taxon>
    </lineage>
</organism>
<accession>A0A0B7BM49</accession>
<evidence type="ECO:0000313" key="1">
    <source>
        <dbReference type="EMBL" id="CEK94008.1"/>
    </source>
</evidence>
<dbReference type="EMBL" id="HACG01047143">
    <property type="protein sequence ID" value="CEK94008.1"/>
    <property type="molecule type" value="Transcribed_RNA"/>
</dbReference>
<reference evidence="1" key="1">
    <citation type="submission" date="2014-12" db="EMBL/GenBank/DDBJ databases">
        <title>Insight into the proteome of Arion vulgaris.</title>
        <authorList>
            <person name="Aradska J."/>
            <person name="Bulat T."/>
            <person name="Smidak R."/>
            <person name="Sarate P."/>
            <person name="Gangsoo J."/>
            <person name="Sialana F."/>
            <person name="Bilban M."/>
            <person name="Lubec G."/>
        </authorList>
    </citation>
    <scope>NUCLEOTIDE SEQUENCE</scope>
    <source>
        <tissue evidence="1">Skin</tissue>
    </source>
</reference>
<sequence length="160" mass="18053">MVIREVTAVKEVKAMVAKATLTTETIITEVTKALKIMGDHSSISRDLRVATAIAMATSTKVKTEFTSRTQLVNQVVMVVNDSQTTSIIPGNLMPTEADSSRIMVRMRDTDHTRKVSFVHHQEVRDNRLWACHLICHLLCLLCLHTHIEINKTSNDDYYLC</sequence>
<gene>
    <name evidence="1" type="primary">ORF198415</name>
</gene>
<dbReference type="AlphaFoldDB" id="A0A0B7BM49"/>
<name>A0A0B7BM49_9EUPU</name>
<protein>
    <submittedName>
        <fullName evidence="1">Uncharacterized protein</fullName>
    </submittedName>
</protein>
<proteinExistence type="predicted"/>